<name>A0A383C7B8_9ZZZZ</name>
<dbReference type="PROSITE" id="PS51449">
    <property type="entry name" value="MTTASE_N"/>
    <property type="match status" value="1"/>
</dbReference>
<dbReference type="GO" id="GO:0051539">
    <property type="term" value="F:4 iron, 4 sulfur cluster binding"/>
    <property type="evidence" value="ECO:0007669"/>
    <property type="project" value="UniProtKB-KW"/>
</dbReference>
<feature type="non-terminal residue" evidence="2">
    <location>
        <position position="69"/>
    </location>
</feature>
<evidence type="ECO:0000313" key="2">
    <source>
        <dbReference type="EMBL" id="SVE28296.1"/>
    </source>
</evidence>
<gene>
    <name evidence="2" type="ORF">METZ01_LOCUS481150</name>
</gene>
<feature type="domain" description="MTTase N-terminal" evidence="1">
    <location>
        <begin position="21"/>
        <end position="69"/>
    </location>
</feature>
<dbReference type="Gene3D" id="3.40.50.12160">
    <property type="entry name" value="Methylthiotransferase, N-terminal domain"/>
    <property type="match status" value="1"/>
</dbReference>
<accession>A0A383C7B8</accession>
<dbReference type="PANTHER" id="PTHR43837">
    <property type="entry name" value="RIBOSOMAL PROTEIN S12 METHYLTHIOTRANSFERASE RIMO"/>
    <property type="match status" value="1"/>
</dbReference>
<protein>
    <recommendedName>
        <fullName evidence="1">MTTase N-terminal domain-containing protein</fullName>
    </recommendedName>
</protein>
<dbReference type="Pfam" id="PF00919">
    <property type="entry name" value="UPF0004"/>
    <property type="match status" value="1"/>
</dbReference>
<dbReference type="GO" id="GO:0005829">
    <property type="term" value="C:cytosol"/>
    <property type="evidence" value="ECO:0007669"/>
    <property type="project" value="TreeGrafter"/>
</dbReference>
<organism evidence="2">
    <name type="scientific">marine metagenome</name>
    <dbReference type="NCBI Taxonomy" id="408172"/>
    <lineage>
        <taxon>unclassified sequences</taxon>
        <taxon>metagenomes</taxon>
        <taxon>ecological metagenomes</taxon>
    </lineage>
</organism>
<dbReference type="GO" id="GO:0035599">
    <property type="term" value="F:aspartic acid methylthiotransferase activity"/>
    <property type="evidence" value="ECO:0007669"/>
    <property type="project" value="TreeGrafter"/>
</dbReference>
<dbReference type="InterPro" id="IPR013848">
    <property type="entry name" value="Methylthiotransferase_N"/>
</dbReference>
<dbReference type="GO" id="GO:0046872">
    <property type="term" value="F:metal ion binding"/>
    <property type="evidence" value="ECO:0007669"/>
    <property type="project" value="UniProtKB-KW"/>
</dbReference>
<dbReference type="PANTHER" id="PTHR43837:SF1">
    <property type="entry name" value="RIBOSOMAL PROTEIN US12 METHYLTHIOTRANSFERASE RIMO"/>
    <property type="match status" value="1"/>
</dbReference>
<dbReference type="InterPro" id="IPR038135">
    <property type="entry name" value="Methylthiotransferase_N_sf"/>
</dbReference>
<proteinExistence type="predicted"/>
<evidence type="ECO:0000259" key="1">
    <source>
        <dbReference type="PROSITE" id="PS51449"/>
    </source>
</evidence>
<dbReference type="AlphaFoldDB" id="A0A383C7B8"/>
<reference evidence="2" key="1">
    <citation type="submission" date="2018-05" db="EMBL/GenBank/DDBJ databases">
        <authorList>
            <person name="Lanie J.A."/>
            <person name="Ng W.-L."/>
            <person name="Kazmierczak K.M."/>
            <person name="Andrzejewski T.M."/>
            <person name="Davidsen T.M."/>
            <person name="Wayne K.J."/>
            <person name="Tettelin H."/>
            <person name="Glass J.I."/>
            <person name="Rusch D."/>
            <person name="Podicherti R."/>
            <person name="Tsui H.-C.T."/>
            <person name="Winkler M.E."/>
        </authorList>
    </citation>
    <scope>NUCLEOTIDE SEQUENCE</scope>
</reference>
<sequence>MAEYPTHDKQAPPIDQMKPSPKIGLVSLGCPKALVDSERIISRLQAEGYSTVSTYEGADLVVVNTCGFL</sequence>
<dbReference type="InterPro" id="IPR005840">
    <property type="entry name" value="Ribosomal_uS12_MeSTrfase_RimO"/>
</dbReference>
<dbReference type="EMBL" id="UINC01206599">
    <property type="protein sequence ID" value="SVE28296.1"/>
    <property type="molecule type" value="Genomic_DNA"/>
</dbReference>